<dbReference type="OrthoDB" id="8592135at2"/>
<dbReference type="AlphaFoldDB" id="A0A2S5KT91"/>
<comment type="caution">
    <text evidence="1">The sequence shown here is derived from an EMBL/GenBank/DDBJ whole genome shotgun (WGS) entry which is preliminary data.</text>
</comment>
<accession>A0A2S5KT91</accession>
<organism evidence="1 2">
    <name type="scientific">Proteobacteria bacterium 228</name>
    <dbReference type="NCBI Taxonomy" id="2083153"/>
    <lineage>
        <taxon>Bacteria</taxon>
        <taxon>Pseudomonadati</taxon>
        <taxon>Pseudomonadota</taxon>
    </lineage>
</organism>
<dbReference type="Pfam" id="PF07087">
    <property type="entry name" value="DUF1353"/>
    <property type="match status" value="1"/>
</dbReference>
<name>A0A2S5KT91_9PROT</name>
<dbReference type="InterPro" id="IPR010767">
    <property type="entry name" value="Phage_CGC-2007_Cje0229"/>
</dbReference>
<evidence type="ECO:0008006" key="3">
    <source>
        <dbReference type="Google" id="ProtNLM"/>
    </source>
</evidence>
<dbReference type="EMBL" id="PRLP01000023">
    <property type="protein sequence ID" value="PPC77968.1"/>
    <property type="molecule type" value="Genomic_DNA"/>
</dbReference>
<evidence type="ECO:0000313" key="1">
    <source>
        <dbReference type="EMBL" id="PPC77968.1"/>
    </source>
</evidence>
<sequence length="142" mass="16272">MKCISYKKGYKYQLKDDFSLFIDIRPDIEIVTEYLFLSSDGVLTIKNGYAWDGASGPAIDTRSIMRGALVHDALYQLMREGELDRSLYKDIADRTLYKICLEDGMFMARAWWIYLGVKVFGKPSTDPANEKQMLFSPKGCEV</sequence>
<proteinExistence type="predicted"/>
<evidence type="ECO:0000313" key="2">
    <source>
        <dbReference type="Proteomes" id="UP000238196"/>
    </source>
</evidence>
<protein>
    <recommendedName>
        <fullName evidence="3">DUF1353 domain-containing protein</fullName>
    </recommendedName>
</protein>
<gene>
    <name evidence="1" type="ORF">C4K68_07835</name>
</gene>
<reference evidence="1 2" key="1">
    <citation type="submission" date="2018-02" db="EMBL/GenBank/DDBJ databases">
        <title>novel marine gammaproteobacteria from coastal saline agro ecosystem.</title>
        <authorList>
            <person name="Krishnan R."/>
            <person name="Ramesh Kumar N."/>
        </authorList>
    </citation>
    <scope>NUCLEOTIDE SEQUENCE [LARGE SCALE GENOMIC DNA]</scope>
    <source>
        <strain evidence="1 2">228</strain>
    </source>
</reference>
<dbReference type="Proteomes" id="UP000238196">
    <property type="component" value="Unassembled WGS sequence"/>
</dbReference>